<dbReference type="Gene3D" id="1.10.10.10">
    <property type="entry name" value="Winged helix-like DNA-binding domain superfamily/Winged helix DNA-binding domain"/>
    <property type="match status" value="1"/>
</dbReference>
<evidence type="ECO:0000313" key="8">
    <source>
        <dbReference type="Proteomes" id="UP000183529"/>
    </source>
</evidence>
<comment type="caution">
    <text evidence="7">The sequence shown here is derived from an EMBL/GenBank/DDBJ whole genome shotgun (WGS) entry which is preliminary data.</text>
</comment>
<dbReference type="Pfam" id="PF03466">
    <property type="entry name" value="LysR_substrate"/>
    <property type="match status" value="1"/>
</dbReference>
<organism evidence="7 8">
    <name type="scientific">Paraburkholderia tropica</name>
    <dbReference type="NCBI Taxonomy" id="92647"/>
    <lineage>
        <taxon>Bacteria</taxon>
        <taxon>Pseudomonadati</taxon>
        <taxon>Pseudomonadota</taxon>
        <taxon>Betaproteobacteria</taxon>
        <taxon>Burkholderiales</taxon>
        <taxon>Burkholderiaceae</taxon>
        <taxon>Paraburkholderia</taxon>
    </lineage>
</organism>
<dbReference type="Gene3D" id="3.40.190.290">
    <property type="match status" value="1"/>
</dbReference>
<evidence type="ECO:0000313" key="6">
    <source>
        <dbReference type="EMBL" id="PXX07447.1"/>
    </source>
</evidence>
<dbReference type="Proteomes" id="UP000247515">
    <property type="component" value="Unassembled WGS sequence"/>
</dbReference>
<evidence type="ECO:0000256" key="1">
    <source>
        <dbReference type="ARBA" id="ARBA00009437"/>
    </source>
</evidence>
<evidence type="ECO:0000313" key="7">
    <source>
        <dbReference type="EMBL" id="SEK08726.1"/>
    </source>
</evidence>
<keyword evidence="4" id="KW-0804">Transcription</keyword>
<evidence type="ECO:0000313" key="9">
    <source>
        <dbReference type="Proteomes" id="UP000247515"/>
    </source>
</evidence>
<accession>A0A1A5XA48</accession>
<evidence type="ECO:0000259" key="5">
    <source>
        <dbReference type="PROSITE" id="PS50931"/>
    </source>
</evidence>
<evidence type="ECO:0000256" key="2">
    <source>
        <dbReference type="ARBA" id="ARBA00023015"/>
    </source>
</evidence>
<dbReference type="InterPro" id="IPR005119">
    <property type="entry name" value="LysR_subst-bd"/>
</dbReference>
<dbReference type="EMBL" id="QJJV01000030">
    <property type="protein sequence ID" value="PXX07447.1"/>
    <property type="molecule type" value="Genomic_DNA"/>
</dbReference>
<dbReference type="InterPro" id="IPR036388">
    <property type="entry name" value="WH-like_DNA-bd_sf"/>
</dbReference>
<dbReference type="InterPro" id="IPR000847">
    <property type="entry name" value="LysR_HTH_N"/>
</dbReference>
<name>A0A1A5XA48_9BURK</name>
<dbReference type="InterPro" id="IPR050950">
    <property type="entry name" value="HTH-type_LysR_regulators"/>
</dbReference>
<feature type="domain" description="HTH lysR-type" evidence="5">
    <location>
        <begin position="3"/>
        <end position="60"/>
    </location>
</feature>
<dbReference type="PANTHER" id="PTHR30419:SF14">
    <property type="entry name" value="LYSR FAMILY TRANSCRIPTIONAL REGULATOR"/>
    <property type="match status" value="1"/>
</dbReference>
<dbReference type="GO" id="GO:0003700">
    <property type="term" value="F:DNA-binding transcription factor activity"/>
    <property type="evidence" value="ECO:0007669"/>
    <property type="project" value="InterPro"/>
</dbReference>
<dbReference type="GO" id="GO:0003677">
    <property type="term" value="F:DNA binding"/>
    <property type="evidence" value="ECO:0007669"/>
    <property type="project" value="UniProtKB-KW"/>
</dbReference>
<dbReference type="PANTHER" id="PTHR30419">
    <property type="entry name" value="HTH-TYPE TRANSCRIPTIONAL REGULATOR YBHD"/>
    <property type="match status" value="1"/>
</dbReference>
<keyword evidence="3" id="KW-0238">DNA-binding</keyword>
<dbReference type="PROSITE" id="PS50931">
    <property type="entry name" value="HTH_LYSR"/>
    <property type="match status" value="1"/>
</dbReference>
<evidence type="ECO:0000256" key="3">
    <source>
        <dbReference type="ARBA" id="ARBA00023125"/>
    </source>
</evidence>
<dbReference type="SUPFAM" id="SSF53850">
    <property type="entry name" value="Periplasmic binding protein-like II"/>
    <property type="match status" value="1"/>
</dbReference>
<dbReference type="GO" id="GO:0005829">
    <property type="term" value="C:cytosol"/>
    <property type="evidence" value="ECO:0007669"/>
    <property type="project" value="TreeGrafter"/>
</dbReference>
<dbReference type="InterPro" id="IPR036390">
    <property type="entry name" value="WH_DNA-bd_sf"/>
</dbReference>
<dbReference type="Proteomes" id="UP000183529">
    <property type="component" value="Unassembled WGS sequence"/>
</dbReference>
<gene>
    <name evidence="6" type="ORF">C7400_13011</name>
    <name evidence="7" type="ORF">SAMN05216550_11711</name>
</gene>
<dbReference type="Pfam" id="PF00126">
    <property type="entry name" value="HTH_1"/>
    <property type="match status" value="1"/>
</dbReference>
<dbReference type="FunFam" id="1.10.10.10:FF:000001">
    <property type="entry name" value="LysR family transcriptional regulator"/>
    <property type="match status" value="1"/>
</dbReference>
<dbReference type="SUPFAM" id="SSF46785">
    <property type="entry name" value="Winged helix' DNA-binding domain"/>
    <property type="match status" value="1"/>
</dbReference>
<keyword evidence="2" id="KW-0805">Transcription regulation</keyword>
<dbReference type="EMBL" id="FNZM01000017">
    <property type="protein sequence ID" value="SEK08726.1"/>
    <property type="molecule type" value="Genomic_DNA"/>
</dbReference>
<comment type="similarity">
    <text evidence="1">Belongs to the LysR transcriptional regulatory family.</text>
</comment>
<reference evidence="6 9" key="2">
    <citation type="submission" date="2018-05" db="EMBL/GenBank/DDBJ databases">
        <title>Genomic Encyclopedia of Type Strains, Phase IV (KMG-V): Genome sequencing to study the core and pangenomes of soil and plant-associated prokaryotes.</title>
        <authorList>
            <person name="Whitman W."/>
        </authorList>
    </citation>
    <scope>NUCLEOTIDE SEQUENCE [LARGE SCALE GENOMIC DNA]</scope>
    <source>
        <strain evidence="6 9">SIr-6563</strain>
    </source>
</reference>
<dbReference type="GeneID" id="61302587"/>
<dbReference type="AlphaFoldDB" id="A0A1A5XA48"/>
<evidence type="ECO:0000256" key="4">
    <source>
        <dbReference type="ARBA" id="ARBA00023163"/>
    </source>
</evidence>
<dbReference type="PRINTS" id="PR00039">
    <property type="entry name" value="HTHLYSR"/>
</dbReference>
<keyword evidence="9" id="KW-1185">Reference proteome</keyword>
<dbReference type="OrthoDB" id="8437302at2"/>
<protein>
    <submittedName>
        <fullName evidence="6">LysR family transcriptional regulator</fullName>
    </submittedName>
    <submittedName>
        <fullName evidence="7">Transcriptional regulator, LysR family</fullName>
    </submittedName>
</protein>
<dbReference type="CDD" id="cd08440">
    <property type="entry name" value="PBP2_LTTR_like_4"/>
    <property type="match status" value="1"/>
</dbReference>
<dbReference type="RefSeq" id="WP_065061223.1">
    <property type="nucleotide sequence ID" value="NZ_CADFGN010000003.1"/>
</dbReference>
<proteinExistence type="inferred from homology"/>
<sequence length="307" mass="33404">MNVTLRQLRVFIEVARLHSFSRAGDEIGLTQSAVSRCVRELEAEMGVKLVDRTTREVQLTDVGANLIASIPRLIGDLDDALREIREIGEQRRGRVVVAASPTVACRLMPEVVAACGRRFPYVTLGLRDDVQSDVVRKVRSGEVDFGVIIGPLGAQPVADDLETELLTTDSFCVVVRDDHALAQRDAVSWQALDGERLVMLDHASGSRPLIDAVMREQGVHARVVQELGHPATVFGLVEAGVGVSVLPWLALPVPSGSSLVARPLVPRAERTVELVRRRERSLSPAAEAVWTLIRELDARPEASRGAG</sequence>
<reference evidence="7 8" key="1">
    <citation type="submission" date="2016-10" db="EMBL/GenBank/DDBJ databases">
        <authorList>
            <person name="Varghese N."/>
            <person name="Submissions S."/>
        </authorList>
    </citation>
    <scope>NUCLEOTIDE SEQUENCE [LARGE SCALE GENOMIC DNA]</scope>
    <source>
        <strain evidence="7 8">LMG 22274</strain>
    </source>
</reference>